<reference evidence="2 3" key="1">
    <citation type="submission" date="2018-07" db="EMBL/GenBank/DDBJ databases">
        <title>Genomic Encyclopedia of Type Strains, Phase IV (KMG-IV): sequencing the most valuable type-strain genomes for metagenomic binning, comparative biology and taxonomic classification.</title>
        <authorList>
            <person name="Goeker M."/>
        </authorList>
    </citation>
    <scope>NUCLEOTIDE SEQUENCE [LARGE SCALE GENOMIC DNA]</scope>
    <source>
        <strain evidence="2 3">DSM 26407</strain>
    </source>
</reference>
<dbReference type="Proteomes" id="UP000252707">
    <property type="component" value="Unassembled WGS sequence"/>
</dbReference>
<evidence type="ECO:0000313" key="3">
    <source>
        <dbReference type="Proteomes" id="UP000252707"/>
    </source>
</evidence>
<evidence type="ECO:0000313" key="2">
    <source>
        <dbReference type="EMBL" id="RCX28049.1"/>
    </source>
</evidence>
<keyword evidence="3" id="KW-1185">Reference proteome</keyword>
<protein>
    <recommendedName>
        <fullName evidence="4">Rubredoxin-like domain-containing protein</fullName>
    </recommendedName>
</protein>
<name>A0A369C2C8_9GAMM</name>
<gene>
    <name evidence="2" type="ORF">DFQ59_10877</name>
</gene>
<organism evidence="2 3">
    <name type="scientific">Thioalbus denitrificans</name>
    <dbReference type="NCBI Taxonomy" id="547122"/>
    <lineage>
        <taxon>Bacteria</taxon>
        <taxon>Pseudomonadati</taxon>
        <taxon>Pseudomonadota</taxon>
        <taxon>Gammaproteobacteria</taxon>
        <taxon>Chromatiales</taxon>
        <taxon>Ectothiorhodospiraceae</taxon>
        <taxon>Thioalbus</taxon>
    </lineage>
</organism>
<evidence type="ECO:0008006" key="4">
    <source>
        <dbReference type="Google" id="ProtNLM"/>
    </source>
</evidence>
<feature type="region of interest" description="Disordered" evidence="1">
    <location>
        <begin position="40"/>
        <end position="61"/>
    </location>
</feature>
<comment type="caution">
    <text evidence="2">The sequence shown here is derived from an EMBL/GenBank/DDBJ whole genome shotgun (WGS) entry which is preliminary data.</text>
</comment>
<sequence>MRVVTCHECGYHYPDNSPWGPCPHCGSTVRRVEDEAWARAPEPDVPAPDPSAVTPVLDKPS</sequence>
<proteinExistence type="predicted"/>
<accession>A0A369C2C8</accession>
<dbReference type="EMBL" id="QPJY01000008">
    <property type="protein sequence ID" value="RCX28049.1"/>
    <property type="molecule type" value="Genomic_DNA"/>
</dbReference>
<dbReference type="AlphaFoldDB" id="A0A369C2C8"/>
<evidence type="ECO:0000256" key="1">
    <source>
        <dbReference type="SAM" id="MobiDB-lite"/>
    </source>
</evidence>